<gene>
    <name evidence="1" type="ORF">B0T23DRAFT_402581</name>
</gene>
<dbReference type="RefSeq" id="XP_062695718.1">
    <property type="nucleotide sequence ID" value="XM_062838683.1"/>
</dbReference>
<keyword evidence="2" id="KW-1185">Reference proteome</keyword>
<dbReference type="EMBL" id="JAULSX010000002">
    <property type="protein sequence ID" value="KAK3497454.1"/>
    <property type="molecule type" value="Genomic_DNA"/>
</dbReference>
<organism evidence="1 2">
    <name type="scientific">Neurospora hispaniola</name>
    <dbReference type="NCBI Taxonomy" id="588809"/>
    <lineage>
        <taxon>Eukaryota</taxon>
        <taxon>Fungi</taxon>
        <taxon>Dikarya</taxon>
        <taxon>Ascomycota</taxon>
        <taxon>Pezizomycotina</taxon>
        <taxon>Sordariomycetes</taxon>
        <taxon>Sordariomycetidae</taxon>
        <taxon>Sordariales</taxon>
        <taxon>Sordariaceae</taxon>
        <taxon>Neurospora</taxon>
    </lineage>
</organism>
<comment type="caution">
    <text evidence="1">The sequence shown here is derived from an EMBL/GenBank/DDBJ whole genome shotgun (WGS) entry which is preliminary data.</text>
</comment>
<accession>A0AAJ0MUC2</accession>
<sequence>MSFVSCLGVTRRLGVVNPLPFVTVIFGHLCYSPLNTFTQSVDIKWPGISEGKRYSGNNLARNDLSWVTPARLYDWRYRALHGSVVVGKLLVARVERDPVRRQQLRWRSNQSPRLEHLAPHTMDLKIAAQQLITAANGRLRATHQSDQYRFDMSKIICSCPSRCLTRTQADTAGKILGDYIVKSDGQTGRFTTASPSANSEEHRVVYFDPDASLAEYEFSYERYFLDNFTRAGLRTDKPGPSYRQTLRCPFLSPKSRWGKSPYTMASPTA</sequence>
<name>A0AAJ0MUC2_9PEZI</name>
<dbReference type="GeneID" id="87876305"/>
<protein>
    <submittedName>
        <fullName evidence="1">Uncharacterized protein</fullName>
    </submittedName>
</protein>
<dbReference type="Proteomes" id="UP001285908">
    <property type="component" value="Unassembled WGS sequence"/>
</dbReference>
<evidence type="ECO:0000313" key="1">
    <source>
        <dbReference type="EMBL" id="KAK3497454.1"/>
    </source>
</evidence>
<proteinExistence type="predicted"/>
<reference evidence="1 2" key="1">
    <citation type="journal article" date="2023" name="Mol. Phylogenet. Evol.">
        <title>Genome-scale phylogeny and comparative genomics of the fungal order Sordariales.</title>
        <authorList>
            <person name="Hensen N."/>
            <person name="Bonometti L."/>
            <person name="Westerberg I."/>
            <person name="Brannstrom I.O."/>
            <person name="Guillou S."/>
            <person name="Cros-Aarteil S."/>
            <person name="Calhoun S."/>
            <person name="Haridas S."/>
            <person name="Kuo A."/>
            <person name="Mondo S."/>
            <person name="Pangilinan J."/>
            <person name="Riley R."/>
            <person name="LaButti K."/>
            <person name="Andreopoulos B."/>
            <person name="Lipzen A."/>
            <person name="Chen C."/>
            <person name="Yan M."/>
            <person name="Daum C."/>
            <person name="Ng V."/>
            <person name="Clum A."/>
            <person name="Steindorff A."/>
            <person name="Ohm R.A."/>
            <person name="Martin F."/>
            <person name="Silar P."/>
            <person name="Natvig D.O."/>
            <person name="Lalanne C."/>
            <person name="Gautier V."/>
            <person name="Ament-Velasquez S.L."/>
            <person name="Kruys A."/>
            <person name="Hutchinson M.I."/>
            <person name="Powell A.J."/>
            <person name="Barry K."/>
            <person name="Miller A.N."/>
            <person name="Grigoriev I.V."/>
            <person name="Debuchy R."/>
            <person name="Gladieux P."/>
            <person name="Hiltunen Thoren M."/>
            <person name="Johannesson H."/>
        </authorList>
    </citation>
    <scope>NUCLEOTIDE SEQUENCE [LARGE SCALE GENOMIC DNA]</scope>
    <source>
        <strain evidence="1 2">FGSC 10403</strain>
    </source>
</reference>
<evidence type="ECO:0000313" key="2">
    <source>
        <dbReference type="Proteomes" id="UP001285908"/>
    </source>
</evidence>
<dbReference type="AlphaFoldDB" id="A0AAJ0MUC2"/>